<keyword evidence="1" id="KW-0472">Membrane</keyword>
<reference evidence="3" key="1">
    <citation type="journal article" date="2019" name="Int. J. Syst. Evol. Microbiol.">
        <title>The Global Catalogue of Microorganisms (GCM) 10K type strain sequencing project: providing services to taxonomists for standard genome sequencing and annotation.</title>
        <authorList>
            <consortium name="The Broad Institute Genomics Platform"/>
            <consortium name="The Broad Institute Genome Sequencing Center for Infectious Disease"/>
            <person name="Wu L."/>
            <person name="Ma J."/>
        </authorList>
    </citation>
    <scope>NUCLEOTIDE SEQUENCE [LARGE SCALE GENOMIC DNA]</scope>
    <source>
        <strain evidence="3">CCUG 38813</strain>
    </source>
</reference>
<proteinExistence type="predicted"/>
<evidence type="ECO:0000313" key="2">
    <source>
        <dbReference type="EMBL" id="MFC5510407.1"/>
    </source>
</evidence>
<feature type="transmembrane region" description="Helical" evidence="1">
    <location>
        <begin position="21"/>
        <end position="40"/>
    </location>
</feature>
<dbReference type="EMBL" id="JBHSMS010000015">
    <property type="protein sequence ID" value="MFC5510407.1"/>
    <property type="molecule type" value="Genomic_DNA"/>
</dbReference>
<evidence type="ECO:0000256" key="1">
    <source>
        <dbReference type="SAM" id="Phobius"/>
    </source>
</evidence>
<keyword evidence="1" id="KW-0812">Transmembrane</keyword>
<keyword evidence="1" id="KW-1133">Transmembrane helix</keyword>
<accession>A0ABW0PFT6</accession>
<dbReference type="Proteomes" id="UP001596031">
    <property type="component" value="Unassembled WGS sequence"/>
</dbReference>
<evidence type="ECO:0000313" key="3">
    <source>
        <dbReference type="Proteomes" id="UP001596031"/>
    </source>
</evidence>
<gene>
    <name evidence="2" type="ORF">ACFPOU_04595</name>
</gene>
<name>A0ABW0PFT6_9BURK</name>
<comment type="caution">
    <text evidence="2">The sequence shown here is derived from an EMBL/GenBank/DDBJ whole genome shotgun (WGS) entry which is preliminary data.</text>
</comment>
<organism evidence="2 3">
    <name type="scientific">Massilia jejuensis</name>
    <dbReference type="NCBI Taxonomy" id="648894"/>
    <lineage>
        <taxon>Bacteria</taxon>
        <taxon>Pseudomonadati</taxon>
        <taxon>Pseudomonadota</taxon>
        <taxon>Betaproteobacteria</taxon>
        <taxon>Burkholderiales</taxon>
        <taxon>Oxalobacteraceae</taxon>
        <taxon>Telluria group</taxon>
        <taxon>Massilia</taxon>
    </lineage>
</organism>
<keyword evidence="3" id="KW-1185">Reference proteome</keyword>
<sequence>MDKRQNAFAALAAHKISKKEKYSWIAAGAAIVVLLLAWWARSSV</sequence>
<dbReference type="RefSeq" id="WP_379717678.1">
    <property type="nucleotide sequence ID" value="NZ_JBHSMS010000015.1"/>
</dbReference>
<protein>
    <submittedName>
        <fullName evidence="2">Uncharacterized protein</fullName>
    </submittedName>
</protein>